<evidence type="ECO:0000256" key="1">
    <source>
        <dbReference type="SAM" id="MobiDB-lite"/>
    </source>
</evidence>
<protein>
    <recommendedName>
        <fullName evidence="2">Myb-like domain-containing protein</fullName>
    </recommendedName>
</protein>
<dbReference type="GO" id="GO:0006363">
    <property type="term" value="P:termination of RNA polymerase I transcription"/>
    <property type="evidence" value="ECO:0007669"/>
    <property type="project" value="TreeGrafter"/>
</dbReference>
<dbReference type="PROSITE" id="PS50090">
    <property type="entry name" value="MYB_LIKE"/>
    <property type="match status" value="1"/>
</dbReference>
<evidence type="ECO:0000259" key="2">
    <source>
        <dbReference type="PROSITE" id="PS50090"/>
    </source>
</evidence>
<sequence length="594" mass="69305">MAAPGRSRRRNKEEELSLHRVDGVTEDQRRKRRRPGGQLEHLAPVSLSPPEEEEQLQTKAKKKKRATGEEEEIILPPIAELMQEKDKKKKKKKKRLGEEPPAAVDLNTQKKTEGREEEIICLPPDGPTHDHKKKKMMMEELTSQQEDEDHVGIAMATISPGQQEALEAEETNLNTKKEKEKKKKKSSRMGSTEEDKKKKKKKNAKPQKRKTERGDLSSSPEEEVDWALVEELQDYMPHIRRKCINQIKKILRSDLHRFRKFKQQGVPARLGRFSVQENQQIRENISDFLVLTGIGSVEKLLFPQRFIEEQAAIRKLKKQHGFMERIADGIPRPCHQVYLRALKMFDEKNHMGRFSEEELAALIRFHNLYGNNWKLISQKMDRSIFSLQKRFATLGVGHGVWTAEEEQRLKQAVRERLESRAGPDGSGLSRNQLSQRLPWREISQEVRTRSWVQCRGKWFFLLDHRMTFYGNVFNRGAEGYNAKISLISTLYDMSVDDIADINWEEVAVAVGDVTPWSVQRMFNRLKQRNVPHFHLLSFGEIVDFLYHRVVPVLQKRLRSFDRWAELQERCSQDRYQLSDIFNSDLEDGGEVDDV</sequence>
<feature type="region of interest" description="Disordered" evidence="1">
    <location>
        <begin position="1"/>
        <end position="220"/>
    </location>
</feature>
<dbReference type="Gene3D" id="1.10.10.60">
    <property type="entry name" value="Homeodomain-like"/>
    <property type="match status" value="2"/>
</dbReference>
<feature type="domain" description="Myb-like" evidence="2">
    <location>
        <begin position="399"/>
        <end position="462"/>
    </location>
</feature>
<feature type="compositionally biased region" description="Basic residues" evidence="1">
    <location>
        <begin position="1"/>
        <end position="10"/>
    </location>
</feature>
<dbReference type="CDD" id="cd00167">
    <property type="entry name" value="SANT"/>
    <property type="match status" value="2"/>
</dbReference>
<feature type="compositionally biased region" description="Basic and acidic residues" evidence="1">
    <location>
        <begin position="11"/>
        <end position="29"/>
    </location>
</feature>
<dbReference type="InterPro" id="IPR009057">
    <property type="entry name" value="Homeodomain-like_sf"/>
</dbReference>
<dbReference type="PANTHER" id="PTHR46760:SF1">
    <property type="entry name" value="TRANSCRIPTION TERMINATION FACTOR 1"/>
    <property type="match status" value="1"/>
</dbReference>
<dbReference type="SMART" id="SM00717">
    <property type="entry name" value="SANT"/>
    <property type="match status" value="3"/>
</dbReference>
<feature type="compositionally biased region" description="Basic residues" evidence="1">
    <location>
        <begin position="197"/>
        <end position="211"/>
    </location>
</feature>
<dbReference type="PANTHER" id="PTHR46760">
    <property type="entry name" value="TRANSCRIPTION TERMINATION FACTOR 1"/>
    <property type="match status" value="1"/>
</dbReference>
<dbReference type="STRING" id="48701.ENSPMEP00000011283"/>
<organism evidence="3 4">
    <name type="scientific">Poecilia mexicana</name>
    <dbReference type="NCBI Taxonomy" id="48701"/>
    <lineage>
        <taxon>Eukaryota</taxon>
        <taxon>Metazoa</taxon>
        <taxon>Chordata</taxon>
        <taxon>Craniata</taxon>
        <taxon>Vertebrata</taxon>
        <taxon>Euteleostomi</taxon>
        <taxon>Actinopterygii</taxon>
        <taxon>Neopterygii</taxon>
        <taxon>Teleostei</taxon>
        <taxon>Neoteleostei</taxon>
        <taxon>Acanthomorphata</taxon>
        <taxon>Ovalentaria</taxon>
        <taxon>Atherinomorphae</taxon>
        <taxon>Cyprinodontiformes</taxon>
        <taxon>Poeciliidae</taxon>
        <taxon>Poeciliinae</taxon>
        <taxon>Poecilia</taxon>
    </lineage>
</organism>
<evidence type="ECO:0000313" key="4">
    <source>
        <dbReference type="Proteomes" id="UP000261480"/>
    </source>
</evidence>
<dbReference type="AlphaFoldDB" id="A0A3B3X8D2"/>
<accession>A0A3B3X8D2</accession>
<dbReference type="Pfam" id="PF00249">
    <property type="entry name" value="Myb_DNA-binding"/>
    <property type="match status" value="1"/>
</dbReference>
<proteinExistence type="predicted"/>
<feature type="compositionally biased region" description="Basic and acidic residues" evidence="1">
    <location>
        <begin position="108"/>
        <end position="118"/>
    </location>
</feature>
<dbReference type="GO" id="GO:0005730">
    <property type="term" value="C:nucleolus"/>
    <property type="evidence" value="ECO:0007669"/>
    <property type="project" value="TreeGrafter"/>
</dbReference>
<dbReference type="InterPro" id="IPR001005">
    <property type="entry name" value="SANT/Myb"/>
</dbReference>
<keyword evidence="4" id="KW-1185">Reference proteome</keyword>
<dbReference type="SUPFAM" id="SSF46689">
    <property type="entry name" value="Homeodomain-like"/>
    <property type="match status" value="2"/>
</dbReference>
<dbReference type="Proteomes" id="UP000261480">
    <property type="component" value="Unplaced"/>
</dbReference>
<dbReference type="Ensembl" id="ENSPMET00000018373.1">
    <property type="protein sequence ID" value="ENSPMEP00000011287.1"/>
    <property type="gene ID" value="ENSPMEG00000013332.1"/>
</dbReference>
<dbReference type="Ensembl" id="ENSPMET00000018374.1">
    <property type="protein sequence ID" value="ENSPMEP00000011283.1"/>
    <property type="gene ID" value="ENSPMEG00000013332.1"/>
</dbReference>
<dbReference type="InterPro" id="IPR053078">
    <property type="entry name" value="TTF1-like"/>
</dbReference>
<name>A0A3B3X8D2_9TELE</name>
<evidence type="ECO:0000313" key="3">
    <source>
        <dbReference type="Ensembl" id="ENSPMEP00000011283.1"/>
    </source>
</evidence>
<reference evidence="3" key="1">
    <citation type="submission" date="2025-05" db="UniProtKB">
        <authorList>
            <consortium name="Ensembl"/>
        </authorList>
    </citation>
    <scope>IDENTIFICATION</scope>
</reference>
<dbReference type="GO" id="GO:0003682">
    <property type="term" value="F:chromatin binding"/>
    <property type="evidence" value="ECO:0007669"/>
    <property type="project" value="TreeGrafter"/>
</dbReference>